<dbReference type="InterPro" id="IPR036640">
    <property type="entry name" value="ABC1_TM_sf"/>
</dbReference>
<dbReference type="Proteomes" id="UP001562354">
    <property type="component" value="Unassembled WGS sequence"/>
</dbReference>
<proteinExistence type="predicted"/>
<accession>A0ABR3PD02</accession>
<dbReference type="InterPro" id="IPR011527">
    <property type="entry name" value="ABC1_TM_dom"/>
</dbReference>
<evidence type="ECO:0000256" key="2">
    <source>
        <dbReference type="ARBA" id="ARBA00022448"/>
    </source>
</evidence>
<gene>
    <name evidence="12" type="ORF">AAFC00_000471</name>
</gene>
<sequence length="1485" mass="164581">MPDEGSSWIATWTTPRRTTWFRPFVEEPTDDNEVDYKVTQRLPYAAICLLIISAGGLSIQVVTSIEVLPAIAPSILWALSALGIAFRRPRTASVALLLTYSIIFALQLVFFASHWDQSSPARWYKQSPLDVLALSNAILSFLACIIVVNMPLRQPDQSQADISRPFTTPSHDLRSPEDNLTLLQWMTVSWMSSLIRVGTERQLHDEDVWQLGYEFQHRHLHDAFKDLKGTVVIRLLRANWIDLAILAILAIVELVANYSTPVLLQNLLEAMDRIDLNRRPAITFAVLILTLRLVAAQSAVFSLWFGRRCYERSRGEMITMLFEKTLNRKIIGSVNNEGISTSDDAAMRNGQSACPDQEDPIEDESGEDSALLNGSIKKSSGHGKLTSRVAAKIRALVPFKMGKQDAPKKEPASMGKILNLMRGDVYEVAQRFWEFQSIINKPLGLLLSVILVWRLIGWPCLIGISVVIIAQCINALLVRQLIKNEKARRAATDVKLQQISQYVEAIRHLRWYGWHPTWFNRIMGARQKELKLKVLTNIWDLAIIFFNMLGSGILPVASFWAYTALAGHQLRVSVAFPALQLFILLQGNLRDIPGLITVLLNANVAVGRIEDFMAEPDRAHLDIEGEPSGIEQALEVKDASFAWPGLSRNVLRNVTLSFPTGLTVISGPVASGKTALLQALLGELDLRGGQLHKPKTPVAYCAQSPWLQSMSIRDNILFGSPYDEVRYKQTLDACALVSDFANFQHGDLSPIGENGIGLSGGQKARVALARAVYSRANILMLDDPLSALDQQTAEAIVSKCLAGDLTKDRVVILVTHRTDLCRGIAEHAIEIVNGTARVVDDDEMTDGSNIPQAGSDGGTLVDGSSDEAQEAAAVPDKFTEDEHRKHGGVQFKVYWQYVKAGKLKWWAFVILGAAFCRLVRVLESWFLKEWGEAYNEAGVNAFVAQRLSAQLHMQSSPVSGFFSRFPNPSDNVKPWLIGYLLIAIAQATGFLVLQSFMLVVIYSAGRQMFRDIMKRVSYTTFRYYDVTPVGRLMNRLTSDVGTIDGNISDKFLNVVWQSIAWVSAVVVIASITPIFLIFSMALTIAFVFVFLRFLPTSQSLRRLEMVSLSPLMSNFGALLDGLTTVRAFCAQSQFQDRVIAVTDNFQKMDHFYWSLQSWLMYRFDILSGCSTFILTILAIYSGLTSGLTAFVLVSASSFVRATHEICKQYGQLQLDFVSVERVVELLHLEQEPKGSIDPPAWWPSYESDIIFEDVTIRYAPHLEPALSGISFQLKGGTNTAVIGRTGSGKSTLALALLATITPESGRILIGGIDISKADKQALRTRITFLAQDPVLFPGSLRHNLDPTEEHSDEACEAVIARVCPSYQWTLDTQIDTGGKNLSQGQRQLVGLARAILRRSAIVIMDEATASIDMDTAWKIQRVLREEMKGSTVITIAHRPSAVRDAEYCLALGNGKVIGEGSPAEVGEMVFGQSEVAHGDETPGRT</sequence>
<keyword evidence="4" id="KW-0547">Nucleotide-binding</keyword>
<feature type="transmembrane region" description="Helical" evidence="9">
    <location>
        <begin position="132"/>
        <end position="152"/>
    </location>
</feature>
<dbReference type="PROSITE" id="PS50893">
    <property type="entry name" value="ABC_TRANSPORTER_2"/>
    <property type="match status" value="2"/>
</dbReference>
<feature type="transmembrane region" description="Helical" evidence="9">
    <location>
        <begin position="284"/>
        <end position="305"/>
    </location>
</feature>
<dbReference type="PROSITE" id="PS50929">
    <property type="entry name" value="ABC_TM1F"/>
    <property type="match status" value="2"/>
</dbReference>
<dbReference type="Gene3D" id="3.40.50.300">
    <property type="entry name" value="P-loop containing nucleotide triphosphate hydrolases"/>
    <property type="match status" value="2"/>
</dbReference>
<dbReference type="InterPro" id="IPR027417">
    <property type="entry name" value="P-loop_NTPase"/>
</dbReference>
<keyword evidence="13" id="KW-1185">Reference proteome</keyword>
<organism evidence="12 13">
    <name type="scientific">Neodothiora populina</name>
    <dbReference type="NCBI Taxonomy" id="2781224"/>
    <lineage>
        <taxon>Eukaryota</taxon>
        <taxon>Fungi</taxon>
        <taxon>Dikarya</taxon>
        <taxon>Ascomycota</taxon>
        <taxon>Pezizomycotina</taxon>
        <taxon>Dothideomycetes</taxon>
        <taxon>Dothideomycetidae</taxon>
        <taxon>Dothideales</taxon>
        <taxon>Dothioraceae</taxon>
        <taxon>Neodothiora</taxon>
    </lineage>
</organism>
<feature type="transmembrane region" description="Helical" evidence="9">
    <location>
        <begin position="1051"/>
        <end position="1069"/>
    </location>
</feature>
<dbReference type="Pfam" id="PF00005">
    <property type="entry name" value="ABC_tran"/>
    <property type="match status" value="2"/>
</dbReference>
<feature type="domain" description="ABC transporter" evidence="10">
    <location>
        <begin position="1249"/>
        <end position="1478"/>
    </location>
</feature>
<dbReference type="PROSITE" id="PS00211">
    <property type="entry name" value="ABC_TRANSPORTER_1"/>
    <property type="match status" value="2"/>
</dbReference>
<feature type="transmembrane region" description="Helical" evidence="9">
    <location>
        <begin position="1075"/>
        <end position="1094"/>
    </location>
</feature>
<dbReference type="SUPFAM" id="SSF52540">
    <property type="entry name" value="P-loop containing nucleoside triphosphate hydrolases"/>
    <property type="match status" value="2"/>
</dbReference>
<protein>
    <recommendedName>
        <fullName evidence="14">ABC transporter</fullName>
    </recommendedName>
</protein>
<evidence type="ECO:0000259" key="11">
    <source>
        <dbReference type="PROSITE" id="PS50929"/>
    </source>
</evidence>
<dbReference type="InterPro" id="IPR003593">
    <property type="entry name" value="AAA+_ATPase"/>
</dbReference>
<dbReference type="GeneID" id="95974174"/>
<evidence type="ECO:0000256" key="3">
    <source>
        <dbReference type="ARBA" id="ARBA00022692"/>
    </source>
</evidence>
<keyword evidence="2" id="KW-0813">Transport</keyword>
<evidence type="ECO:0000256" key="1">
    <source>
        <dbReference type="ARBA" id="ARBA00004370"/>
    </source>
</evidence>
<dbReference type="InterPro" id="IPR050173">
    <property type="entry name" value="ABC_transporter_C-like"/>
</dbReference>
<dbReference type="Gene3D" id="1.20.1560.10">
    <property type="entry name" value="ABC transporter type 1, transmembrane domain"/>
    <property type="match status" value="2"/>
</dbReference>
<evidence type="ECO:0000313" key="12">
    <source>
        <dbReference type="EMBL" id="KAL1304033.1"/>
    </source>
</evidence>
<feature type="transmembrane region" description="Helical" evidence="9">
    <location>
        <begin position="93"/>
        <end position="112"/>
    </location>
</feature>
<feature type="region of interest" description="Disordered" evidence="8">
    <location>
        <begin position="844"/>
        <end position="866"/>
    </location>
</feature>
<dbReference type="CDD" id="cd18604">
    <property type="entry name" value="ABC_6TM_VMR1_D2_like"/>
    <property type="match status" value="1"/>
</dbReference>
<dbReference type="InterPro" id="IPR003439">
    <property type="entry name" value="ABC_transporter-like_ATP-bd"/>
</dbReference>
<dbReference type="EMBL" id="JBFMKM010000009">
    <property type="protein sequence ID" value="KAL1304033.1"/>
    <property type="molecule type" value="Genomic_DNA"/>
</dbReference>
<keyword evidence="6 9" id="KW-1133">Transmembrane helix</keyword>
<dbReference type="CDD" id="cd03244">
    <property type="entry name" value="ABCC_MRP_domain2"/>
    <property type="match status" value="1"/>
</dbReference>
<dbReference type="CDD" id="cd03250">
    <property type="entry name" value="ABCC_MRP_domain1"/>
    <property type="match status" value="1"/>
</dbReference>
<feature type="domain" description="ABC transmembrane type-1" evidence="11">
    <location>
        <begin position="958"/>
        <end position="1218"/>
    </location>
</feature>
<comment type="caution">
    <text evidence="12">The sequence shown here is derived from an EMBL/GenBank/DDBJ whole genome shotgun (WGS) entry which is preliminary data.</text>
</comment>
<dbReference type="SMART" id="SM00382">
    <property type="entry name" value="AAA"/>
    <property type="match status" value="2"/>
</dbReference>
<keyword evidence="5" id="KW-0067">ATP-binding</keyword>
<name>A0ABR3PD02_9PEZI</name>
<keyword evidence="7 9" id="KW-0472">Membrane</keyword>
<feature type="transmembrane region" description="Helical" evidence="9">
    <location>
        <begin position="243"/>
        <end position="264"/>
    </location>
</feature>
<feature type="domain" description="ABC transporter" evidence="10">
    <location>
        <begin position="634"/>
        <end position="858"/>
    </location>
</feature>
<dbReference type="Pfam" id="PF00664">
    <property type="entry name" value="ABC_membrane"/>
    <property type="match status" value="2"/>
</dbReference>
<dbReference type="RefSeq" id="XP_069200308.1">
    <property type="nucleotide sequence ID" value="XM_069344522.1"/>
</dbReference>
<keyword evidence="3 9" id="KW-0812">Transmembrane</keyword>
<dbReference type="PANTHER" id="PTHR24223:SF415">
    <property type="entry name" value="FI20190P1"/>
    <property type="match status" value="1"/>
</dbReference>
<feature type="transmembrane region" description="Helical" evidence="9">
    <location>
        <begin position="67"/>
        <end position="86"/>
    </location>
</feature>
<feature type="transmembrane region" description="Helical" evidence="9">
    <location>
        <begin position="438"/>
        <end position="456"/>
    </location>
</feature>
<evidence type="ECO:0000256" key="8">
    <source>
        <dbReference type="SAM" id="MobiDB-lite"/>
    </source>
</evidence>
<evidence type="ECO:0000259" key="10">
    <source>
        <dbReference type="PROSITE" id="PS50893"/>
    </source>
</evidence>
<feature type="region of interest" description="Disordered" evidence="8">
    <location>
        <begin position="341"/>
        <end position="381"/>
    </location>
</feature>
<feature type="transmembrane region" description="Helical" evidence="9">
    <location>
        <begin position="42"/>
        <end position="61"/>
    </location>
</feature>
<feature type="compositionally biased region" description="Polar residues" evidence="8">
    <location>
        <begin position="341"/>
        <end position="354"/>
    </location>
</feature>
<reference evidence="12 13" key="1">
    <citation type="submission" date="2024-07" db="EMBL/GenBank/DDBJ databases">
        <title>Draft sequence of the Neodothiora populina.</title>
        <authorList>
            <person name="Drown D.D."/>
            <person name="Schuette U.S."/>
            <person name="Buechlein A.B."/>
            <person name="Rusch D.R."/>
            <person name="Winton L.W."/>
            <person name="Adams G.A."/>
        </authorList>
    </citation>
    <scope>NUCLEOTIDE SEQUENCE [LARGE SCALE GENOMIC DNA]</scope>
    <source>
        <strain evidence="12 13">CPC 39397</strain>
    </source>
</reference>
<comment type="subcellular location">
    <subcellularLocation>
        <location evidence="1">Membrane</location>
    </subcellularLocation>
</comment>
<evidence type="ECO:0000256" key="6">
    <source>
        <dbReference type="ARBA" id="ARBA00022989"/>
    </source>
</evidence>
<evidence type="ECO:0000256" key="7">
    <source>
        <dbReference type="ARBA" id="ARBA00023136"/>
    </source>
</evidence>
<feature type="transmembrane region" description="Helical" evidence="9">
    <location>
        <begin position="462"/>
        <end position="482"/>
    </location>
</feature>
<dbReference type="SUPFAM" id="SSF90123">
    <property type="entry name" value="ABC transporter transmembrane region"/>
    <property type="match status" value="2"/>
</dbReference>
<dbReference type="InterPro" id="IPR017871">
    <property type="entry name" value="ABC_transporter-like_CS"/>
</dbReference>
<dbReference type="PANTHER" id="PTHR24223">
    <property type="entry name" value="ATP-BINDING CASSETTE SUB-FAMILY C"/>
    <property type="match status" value="1"/>
</dbReference>
<feature type="transmembrane region" description="Helical" evidence="9">
    <location>
        <begin position="1165"/>
        <end position="1193"/>
    </location>
</feature>
<evidence type="ECO:0000256" key="4">
    <source>
        <dbReference type="ARBA" id="ARBA00022741"/>
    </source>
</evidence>
<feature type="transmembrane region" description="Helical" evidence="9">
    <location>
        <begin position="538"/>
        <end position="562"/>
    </location>
</feature>
<feature type="domain" description="ABC transmembrane type-1" evidence="11">
    <location>
        <begin position="244"/>
        <end position="601"/>
    </location>
</feature>
<evidence type="ECO:0000313" key="13">
    <source>
        <dbReference type="Proteomes" id="UP001562354"/>
    </source>
</evidence>
<feature type="transmembrane region" description="Helical" evidence="9">
    <location>
        <begin position="976"/>
        <end position="1005"/>
    </location>
</feature>
<evidence type="ECO:0000256" key="9">
    <source>
        <dbReference type="SAM" id="Phobius"/>
    </source>
</evidence>
<evidence type="ECO:0008006" key="14">
    <source>
        <dbReference type="Google" id="ProtNLM"/>
    </source>
</evidence>
<feature type="compositionally biased region" description="Acidic residues" evidence="8">
    <location>
        <begin position="356"/>
        <end position="367"/>
    </location>
</feature>
<dbReference type="CDD" id="cd18596">
    <property type="entry name" value="ABC_6TM_VMR1_D1_like"/>
    <property type="match status" value="1"/>
</dbReference>
<evidence type="ECO:0000256" key="5">
    <source>
        <dbReference type="ARBA" id="ARBA00022840"/>
    </source>
</evidence>